<dbReference type="Gene3D" id="1.25.40.10">
    <property type="entry name" value="Tetratricopeptide repeat domain"/>
    <property type="match status" value="1"/>
</dbReference>
<dbReference type="InterPro" id="IPR013083">
    <property type="entry name" value="Znf_RING/FYVE/PHD"/>
</dbReference>
<evidence type="ECO:0000256" key="11">
    <source>
        <dbReference type="SAM" id="Coils"/>
    </source>
</evidence>
<keyword evidence="5" id="KW-0963">Cytoplasm</keyword>
<evidence type="ECO:0000256" key="2">
    <source>
        <dbReference type="ARBA" id="ARBA00004496"/>
    </source>
</evidence>
<evidence type="ECO:0000259" key="13">
    <source>
        <dbReference type="PROSITE" id="PS50089"/>
    </source>
</evidence>
<accession>A0ABS2YYY0</accession>
<dbReference type="Pfam" id="PF24812">
    <property type="entry name" value="WHD_TTC3"/>
    <property type="match status" value="1"/>
</dbReference>
<dbReference type="InterPro" id="IPR056871">
    <property type="entry name" value="WH_TTC3"/>
</dbReference>
<feature type="region of interest" description="Disordered" evidence="12">
    <location>
        <begin position="1"/>
        <end position="21"/>
    </location>
</feature>
<dbReference type="PROSITE" id="PS50089">
    <property type="entry name" value="ZF_RING_2"/>
    <property type="match status" value="1"/>
</dbReference>
<comment type="pathway">
    <text evidence="3">Protein modification; protein ubiquitination.</text>
</comment>
<evidence type="ECO:0000256" key="4">
    <source>
        <dbReference type="ARBA" id="ARBA00012483"/>
    </source>
</evidence>
<dbReference type="Pfam" id="PF24905">
    <property type="entry name" value="TTC3_9th"/>
    <property type="match status" value="1"/>
</dbReference>
<comment type="caution">
    <text evidence="14">The sequence shown here is derived from an EMBL/GenBank/DDBJ whole genome shotgun (WGS) entry which is preliminary data.</text>
</comment>
<keyword evidence="7" id="KW-0479">Metal-binding</keyword>
<dbReference type="Pfam" id="PF19179">
    <property type="entry name" value="TTC3_DZIP3_dom"/>
    <property type="match status" value="1"/>
</dbReference>
<feature type="coiled-coil region" evidence="11">
    <location>
        <begin position="962"/>
        <end position="1105"/>
    </location>
</feature>
<feature type="non-terminal residue" evidence="14">
    <location>
        <position position="1"/>
    </location>
</feature>
<evidence type="ECO:0000256" key="1">
    <source>
        <dbReference type="ARBA" id="ARBA00000900"/>
    </source>
</evidence>
<gene>
    <name evidence="14" type="primary">Ttc3</name>
    <name evidence="14" type="ORF">GTO92_0006411</name>
</gene>
<evidence type="ECO:0000256" key="5">
    <source>
        <dbReference type="ARBA" id="ARBA00022490"/>
    </source>
</evidence>
<keyword evidence="11" id="KW-0175">Coiled coil</keyword>
<dbReference type="Pfam" id="PF13639">
    <property type="entry name" value="zf-RING_2"/>
    <property type="match status" value="1"/>
</dbReference>
<evidence type="ECO:0000256" key="12">
    <source>
        <dbReference type="SAM" id="MobiDB-lite"/>
    </source>
</evidence>
<comment type="subcellular location">
    <subcellularLocation>
        <location evidence="2">Cytoplasm</location>
    </subcellularLocation>
</comment>
<name>A0ABS2YYY0_POLSE</name>
<evidence type="ECO:0000313" key="14">
    <source>
        <dbReference type="EMBL" id="MBN3292002.1"/>
    </source>
</evidence>
<keyword evidence="9" id="KW-0862">Zinc</keyword>
<feature type="coiled-coil region" evidence="11">
    <location>
        <begin position="905"/>
        <end position="932"/>
    </location>
</feature>
<dbReference type="Proteomes" id="UP001166052">
    <property type="component" value="Unassembled WGS sequence"/>
</dbReference>
<dbReference type="GO" id="GO:0016874">
    <property type="term" value="F:ligase activity"/>
    <property type="evidence" value="ECO:0007669"/>
    <property type="project" value="UniProtKB-KW"/>
</dbReference>
<dbReference type="SUPFAM" id="SSF48452">
    <property type="entry name" value="TPR-like"/>
    <property type="match status" value="1"/>
</dbReference>
<keyword evidence="14" id="KW-0436">Ligase</keyword>
<dbReference type="PANTHER" id="PTHR17550">
    <property type="entry name" value="E3 UBIQUITIN-PROTEIN LIGASE TTC3"/>
    <property type="match status" value="1"/>
</dbReference>
<reference evidence="14" key="1">
    <citation type="journal article" date="2021" name="Cell">
        <title>Tracing the genetic footprints of vertebrate landing in non-teleost ray-finned fishes.</title>
        <authorList>
            <person name="Bi X."/>
            <person name="Wang K."/>
            <person name="Yang L."/>
            <person name="Pan H."/>
            <person name="Jiang H."/>
            <person name="Wei Q."/>
            <person name="Fang M."/>
            <person name="Yu H."/>
            <person name="Zhu C."/>
            <person name="Cai Y."/>
            <person name="He Y."/>
            <person name="Gan X."/>
            <person name="Zeng H."/>
            <person name="Yu D."/>
            <person name="Zhu Y."/>
            <person name="Jiang H."/>
            <person name="Qiu Q."/>
            <person name="Yang H."/>
            <person name="Zhang Y.E."/>
            <person name="Wang W."/>
            <person name="Zhu M."/>
            <person name="He S."/>
            <person name="Zhang G."/>
        </authorList>
    </citation>
    <scope>NUCLEOTIDE SEQUENCE</scope>
    <source>
        <strain evidence="14">Bchr_001</strain>
    </source>
</reference>
<evidence type="ECO:0000256" key="7">
    <source>
        <dbReference type="ARBA" id="ARBA00022723"/>
    </source>
</evidence>
<dbReference type="Gene3D" id="3.30.40.10">
    <property type="entry name" value="Zinc/RING finger domain, C3HC4 (zinc finger)"/>
    <property type="match status" value="1"/>
</dbReference>
<dbReference type="SMART" id="SM00184">
    <property type="entry name" value="RING"/>
    <property type="match status" value="1"/>
</dbReference>
<evidence type="ECO:0000256" key="10">
    <source>
        <dbReference type="PROSITE-ProRule" id="PRU00175"/>
    </source>
</evidence>
<organism evidence="14 15">
    <name type="scientific">Polypterus senegalus</name>
    <name type="common">Senegal bichir</name>
    <dbReference type="NCBI Taxonomy" id="55291"/>
    <lineage>
        <taxon>Eukaryota</taxon>
        <taxon>Metazoa</taxon>
        <taxon>Chordata</taxon>
        <taxon>Craniata</taxon>
        <taxon>Vertebrata</taxon>
        <taxon>Euteleostomi</taxon>
        <taxon>Actinopterygii</taxon>
        <taxon>Polypteriformes</taxon>
        <taxon>Polypteridae</taxon>
        <taxon>Polypterus</taxon>
    </lineage>
</organism>
<evidence type="ECO:0000256" key="6">
    <source>
        <dbReference type="ARBA" id="ARBA00022679"/>
    </source>
</evidence>
<sequence>MHNSSSPQKRQEKMKVKGASHHPVEKAISHLTPGNLHEKLQSFIHDGHTALADHRFRNAEQAFSQALDILDSTTLKDVNFSPVDHIVLIYGYATALREIGQPEELAEAEIQFNKIKTKFPKERRLQCIAYYGIGMVYFTQNRFSDALGQFQKSLIMINLQIVPGKLTWPTTTVVVDETQNDYLKSALEKSMEMCKFPPKPDAVCRFQQCLGNSKIQIYFTDPDFKGFIRIICSQKCCIEYHISCWKKMKSVMCADKNDKDFLYSTCLTADCMGRISRLVIFGSTGLIKCEFESNIQRSKEVLKPAVKQKASSIKKIKSKEDRKLRRKLMRRKKAMEPVKQEYNRMEDEDKIEKEVKDKVNQQSWMIYRDRVLHQITEKKDLLKEAVEDVSVLYKYLKPWTEKDNEGVCLLTSSDPHESVGHLVDFLGHTKNRVATRVFIKALKHCQVISPELLDWINRLNNSGLKSAETFINRYSASFEELDLSPVFEFTPLMDTLVENFGSKPEFLNNTITIVDYFKQSPLEEKRLFIWSLEENREKFPSLYNALDEYFEIMDASCIVLKKHGIENPSQASLKVKSRSRKKKIKDSKPVYVLSGIVGSSLREDDDEDDIFTDEDTLMLLGSYDPFAVPEYLRHQVAEFEGQASSNLGSSSYRQILDNNPDPTRESLYDYFAQILEEHGPLETDNYLLVGQLENFPIQAQEMVQHAGGLKAFLLESLRFVLMNNLIGLMKHAVSLQDKTMDIVEVAAYYDNISFGSYNCENDNFCQNRPLLNPSADEFKPSFIEADYSHHFSAAHTTPFSGEEYLLTDSFSSDMFVQETFPYTGLTFDSTLDLPSPRELESGFFLEDSSNFCNSTLCTNFSAIVNISDSSSSDLSNSKHNQIRFEASKIQTEIVRKKQKMSNILVRKKNKSIKNLKKKKKKEEDSIKTLLRTIGTQVHYDLREHIAINTDPFQPFESRQGDIIRHEKEYGVLQEQLKEAEEKYEQFHQNTHEVTSLEQEINEIDQKTEITRKELELLRQKLENDVKKTNQEKKERQETLKVLRNKIKSQNDANELFSKNIEESKNEYQTVLAQFIDLSNQSASEKMKLEEQIKKHEHICAEVIKRAVSAEVNLLEYQRTGRLYPLYKAASEGQENLRKLKLVAVEVASPSVFHYAIETWQTYVSSIESKIRFVESQYSDHILKIRNGEKLRNLRIISVPTPSSAPNFPKIPRHFNDSAALHVSHATSLPGPHGINCHPHHPSVQIPHNKQMQSTEVKNFAKSTLIHSDFTTGKSLREQEITEQTSHGGGAISAPAHPNSAVRAALISNPSNFQSGQTTKASSQQQLNKFEEIIKRLQTLFPHYSRSCLTGFIKEVRSANGGSINTLSREEIINRVAQHILDHQEKTRDRFSAGSSKVAQVPLSHPWKTVTSKSKPEWQKTKPSLDEDPCIICHEEMCTETVCVLECKHSFHRECIKAWLKEQSTCPTCRVHALLPEDFPVLPAKIRLASVPASPS</sequence>
<dbReference type="EMBL" id="JAAWVN010014695">
    <property type="protein sequence ID" value="MBN3292002.1"/>
    <property type="molecule type" value="Genomic_DNA"/>
</dbReference>
<dbReference type="EC" id="2.3.2.27" evidence="4"/>
<dbReference type="PANTHER" id="PTHR17550:SF4">
    <property type="entry name" value="E3 UBIQUITIN-PROTEIN LIGASE TTC3"/>
    <property type="match status" value="1"/>
</dbReference>
<feature type="domain" description="RING-type" evidence="13">
    <location>
        <begin position="1429"/>
        <end position="1469"/>
    </location>
</feature>
<dbReference type="InterPro" id="IPR011990">
    <property type="entry name" value="TPR-like_helical_dom_sf"/>
</dbReference>
<keyword evidence="15" id="KW-1185">Reference proteome</keyword>
<dbReference type="Pfam" id="PF24525">
    <property type="entry name" value="TTC3"/>
    <property type="match status" value="1"/>
</dbReference>
<protein>
    <recommendedName>
        <fullName evidence="4">RING-type E3 ubiquitin transferase</fullName>
        <ecNumber evidence="4">2.3.2.27</ecNumber>
    </recommendedName>
</protein>
<dbReference type="CDD" id="cd16481">
    <property type="entry name" value="RING-H2_TTC3"/>
    <property type="match status" value="1"/>
</dbReference>
<comment type="catalytic activity">
    <reaction evidence="1">
        <text>S-ubiquitinyl-[E2 ubiquitin-conjugating enzyme]-L-cysteine + [acceptor protein]-L-lysine = [E2 ubiquitin-conjugating enzyme]-L-cysteine + N(6)-ubiquitinyl-[acceptor protein]-L-lysine.</text>
        <dbReference type="EC" id="2.3.2.27"/>
    </reaction>
</comment>
<dbReference type="InterPro" id="IPR056870">
    <property type="entry name" value="TTC3/DZIP3/RBM44-like_helical"/>
</dbReference>
<dbReference type="SUPFAM" id="SSF57850">
    <property type="entry name" value="RING/U-box"/>
    <property type="match status" value="1"/>
</dbReference>
<dbReference type="InterPro" id="IPR056872">
    <property type="entry name" value="TTC3/DZIP3-like_helical"/>
</dbReference>
<evidence type="ECO:0000256" key="9">
    <source>
        <dbReference type="ARBA" id="ARBA00022833"/>
    </source>
</evidence>
<dbReference type="InterPro" id="IPR001841">
    <property type="entry name" value="Znf_RING"/>
</dbReference>
<keyword evidence="6" id="KW-0808">Transferase</keyword>
<feature type="non-terminal residue" evidence="14">
    <location>
        <position position="1495"/>
    </location>
</feature>
<evidence type="ECO:0000256" key="8">
    <source>
        <dbReference type="ARBA" id="ARBA00022771"/>
    </source>
</evidence>
<evidence type="ECO:0000256" key="3">
    <source>
        <dbReference type="ARBA" id="ARBA00004906"/>
    </source>
</evidence>
<evidence type="ECO:0000313" key="15">
    <source>
        <dbReference type="Proteomes" id="UP001166052"/>
    </source>
</evidence>
<dbReference type="InterPro" id="IPR043866">
    <property type="entry name" value="TTC3/DZIP3_dom"/>
</dbReference>
<keyword evidence="8 10" id="KW-0863">Zinc-finger</keyword>
<proteinExistence type="predicted"/>